<dbReference type="EMBL" id="LT838272">
    <property type="protein sequence ID" value="SMB94619.1"/>
    <property type="molecule type" value="Genomic_DNA"/>
</dbReference>
<accession>A0A1W1VMM0</accession>
<keyword evidence="3" id="KW-1185">Reference proteome</keyword>
<organism evidence="2 3">
    <name type="scientific">Thermanaeromonas toyohensis ToBE</name>
    <dbReference type="NCBI Taxonomy" id="698762"/>
    <lineage>
        <taxon>Bacteria</taxon>
        <taxon>Bacillati</taxon>
        <taxon>Bacillota</taxon>
        <taxon>Clostridia</taxon>
        <taxon>Neomoorellales</taxon>
        <taxon>Neomoorellaceae</taxon>
        <taxon>Thermanaeromonas</taxon>
    </lineage>
</organism>
<feature type="transmembrane region" description="Helical" evidence="1">
    <location>
        <begin position="122"/>
        <end position="145"/>
    </location>
</feature>
<sequence>MLFYPVDPTFILLIPAILLSLYAQFKVQATFERYSRIPSRRGLTGAEVARELLNRAGLYDVHVEMVQGFLSDHYDPRTKVLRLSPAVFQSSSLASLGVAAHEAGHALQHRTGYVPLHIRSSLVPLVSLGSNLAIPLLILGLILGLPSLARLGVYAFLLVVMFTLITLPVEFNASRRAVALLESGGYLIGQEVRGAREVLNAAALTYVAAALTAILNLLRLMLLTGFFGRREE</sequence>
<dbReference type="PANTHER" id="PTHR36434:SF1">
    <property type="entry name" value="MEMBRANE PROTEASE YUGP-RELATED"/>
    <property type="match status" value="1"/>
</dbReference>
<dbReference type="STRING" id="698762.SAMN00808754_1074"/>
<feature type="transmembrane region" description="Helical" evidence="1">
    <location>
        <begin position="6"/>
        <end position="25"/>
    </location>
</feature>
<evidence type="ECO:0008006" key="4">
    <source>
        <dbReference type="Google" id="ProtNLM"/>
    </source>
</evidence>
<reference evidence="2 3" key="1">
    <citation type="submission" date="2017-04" db="EMBL/GenBank/DDBJ databases">
        <authorList>
            <person name="Afonso C.L."/>
            <person name="Miller P.J."/>
            <person name="Scott M.A."/>
            <person name="Spackman E."/>
            <person name="Goraichik I."/>
            <person name="Dimitrov K.M."/>
            <person name="Suarez D.L."/>
            <person name="Swayne D.E."/>
        </authorList>
    </citation>
    <scope>NUCLEOTIDE SEQUENCE [LARGE SCALE GENOMIC DNA]</scope>
    <source>
        <strain evidence="2 3">ToBE</strain>
    </source>
</reference>
<dbReference type="AlphaFoldDB" id="A0A1W1VMM0"/>
<name>A0A1W1VMM0_9FIRM</name>
<dbReference type="InterPro" id="IPR007395">
    <property type="entry name" value="Zn_peptidase_2"/>
</dbReference>
<evidence type="ECO:0000313" key="2">
    <source>
        <dbReference type="EMBL" id="SMB94619.1"/>
    </source>
</evidence>
<dbReference type="PANTHER" id="PTHR36434">
    <property type="entry name" value="MEMBRANE PROTEASE YUGP-RELATED"/>
    <property type="match status" value="1"/>
</dbReference>
<evidence type="ECO:0000313" key="3">
    <source>
        <dbReference type="Proteomes" id="UP000192569"/>
    </source>
</evidence>
<gene>
    <name evidence="2" type="ORF">SAMN00808754_1074</name>
</gene>
<feature type="transmembrane region" description="Helical" evidence="1">
    <location>
        <begin position="203"/>
        <end position="227"/>
    </location>
</feature>
<dbReference type="Pfam" id="PF04298">
    <property type="entry name" value="Zn_peptidase_2"/>
    <property type="match status" value="1"/>
</dbReference>
<evidence type="ECO:0000256" key="1">
    <source>
        <dbReference type="SAM" id="Phobius"/>
    </source>
</evidence>
<dbReference type="RefSeq" id="WP_172839047.1">
    <property type="nucleotide sequence ID" value="NZ_LT838272.1"/>
</dbReference>
<dbReference type="Proteomes" id="UP000192569">
    <property type="component" value="Chromosome I"/>
</dbReference>
<protein>
    <recommendedName>
        <fullName evidence="4">Zinc metallopeptidase</fullName>
    </recommendedName>
</protein>
<keyword evidence="1" id="KW-0472">Membrane</keyword>
<proteinExistence type="predicted"/>
<feature type="transmembrane region" description="Helical" evidence="1">
    <location>
        <begin position="151"/>
        <end position="169"/>
    </location>
</feature>
<keyword evidence="1" id="KW-0812">Transmembrane</keyword>
<keyword evidence="1" id="KW-1133">Transmembrane helix</keyword>